<dbReference type="GO" id="GO:0051213">
    <property type="term" value="F:dioxygenase activity"/>
    <property type="evidence" value="ECO:0007669"/>
    <property type="project" value="UniProtKB-KW"/>
</dbReference>
<dbReference type="InterPro" id="IPR004360">
    <property type="entry name" value="Glyas_Fos-R_dOase_dom"/>
</dbReference>
<dbReference type="PROSITE" id="PS51819">
    <property type="entry name" value="VOC"/>
    <property type="match status" value="1"/>
</dbReference>
<dbReference type="Gene3D" id="3.10.180.10">
    <property type="entry name" value="2,3-Dihydroxybiphenyl 1,2-Dioxygenase, domain 1"/>
    <property type="match status" value="1"/>
</dbReference>
<dbReference type="InterPro" id="IPR037523">
    <property type="entry name" value="VOC_core"/>
</dbReference>
<dbReference type="PANTHER" id="PTHR21366">
    <property type="entry name" value="GLYOXALASE FAMILY PROTEIN"/>
    <property type="match status" value="1"/>
</dbReference>
<dbReference type="EMBL" id="FQUG01000007">
    <property type="protein sequence ID" value="SHF11753.1"/>
    <property type="molecule type" value="Genomic_DNA"/>
</dbReference>
<dbReference type="RefSeq" id="WP_072935969.1">
    <property type="nucleotide sequence ID" value="NZ_FQUG01000007.1"/>
</dbReference>
<dbReference type="Proteomes" id="UP000184404">
    <property type="component" value="Unassembled WGS sequence"/>
</dbReference>
<keyword evidence="2" id="KW-0223">Dioxygenase</keyword>
<reference evidence="2 3" key="1">
    <citation type="submission" date="2016-11" db="EMBL/GenBank/DDBJ databases">
        <authorList>
            <person name="Jaros S."/>
            <person name="Januszkiewicz K."/>
            <person name="Wedrychowicz H."/>
        </authorList>
    </citation>
    <scope>NUCLEOTIDE SEQUENCE [LARGE SCALE GENOMIC DNA]</scope>
    <source>
        <strain evidence="2 3">DSM 10502</strain>
    </source>
</reference>
<dbReference type="InterPro" id="IPR029068">
    <property type="entry name" value="Glyas_Bleomycin-R_OHBP_Dase"/>
</dbReference>
<dbReference type="AlphaFoldDB" id="A0A1M4Z0Z9"/>
<accession>A0A1M4Z0Z9</accession>
<dbReference type="SUPFAM" id="SSF54593">
    <property type="entry name" value="Glyoxalase/Bleomycin resistance protein/Dihydroxybiphenyl dioxygenase"/>
    <property type="match status" value="1"/>
</dbReference>
<dbReference type="Pfam" id="PF00903">
    <property type="entry name" value="Glyoxalase"/>
    <property type="match status" value="1"/>
</dbReference>
<sequence>MNAVKIDHIVLTTTAPQRCLHFYRDILGLTVDEYEGRYSIRLGASKINIHTRAAEFEPAASYPLSGSLDFCINVDGDIHEVKKELLARGAVLERDIVQRYGSQGPMQSIYLRDPDGNLVELGFYGNGENSGDGK</sequence>
<keyword evidence="3" id="KW-1185">Reference proteome</keyword>
<evidence type="ECO:0000313" key="2">
    <source>
        <dbReference type="EMBL" id="SHF11753.1"/>
    </source>
</evidence>
<name>A0A1M4Z0Z9_9FIRM</name>
<dbReference type="OrthoDB" id="9815599at2"/>
<keyword evidence="2" id="KW-0560">Oxidoreductase</keyword>
<evidence type="ECO:0000313" key="3">
    <source>
        <dbReference type="Proteomes" id="UP000184404"/>
    </source>
</evidence>
<dbReference type="PANTHER" id="PTHR21366:SF14">
    <property type="entry name" value="GLYOXALASE DOMAIN-CONTAINING PROTEIN 5"/>
    <property type="match status" value="1"/>
</dbReference>
<organism evidence="2 3">
    <name type="scientific">Schwartzia succinivorans DSM 10502</name>
    <dbReference type="NCBI Taxonomy" id="1123243"/>
    <lineage>
        <taxon>Bacteria</taxon>
        <taxon>Bacillati</taxon>
        <taxon>Bacillota</taxon>
        <taxon>Negativicutes</taxon>
        <taxon>Selenomonadales</taxon>
        <taxon>Selenomonadaceae</taxon>
        <taxon>Schwartzia</taxon>
    </lineage>
</organism>
<dbReference type="STRING" id="1123243.SAMN02745190_01882"/>
<dbReference type="InterPro" id="IPR050383">
    <property type="entry name" value="GlyoxalaseI/FosfomycinResist"/>
</dbReference>
<proteinExistence type="predicted"/>
<gene>
    <name evidence="2" type="ORF">SAMN02745190_01882</name>
</gene>
<feature type="domain" description="VOC" evidence="1">
    <location>
        <begin position="5"/>
        <end position="124"/>
    </location>
</feature>
<protein>
    <submittedName>
        <fullName evidence="2">Catechol 2,3-dioxygenase</fullName>
    </submittedName>
</protein>
<evidence type="ECO:0000259" key="1">
    <source>
        <dbReference type="PROSITE" id="PS51819"/>
    </source>
</evidence>